<feature type="non-terminal residue" evidence="1">
    <location>
        <position position="1"/>
    </location>
</feature>
<reference evidence="1" key="2">
    <citation type="journal article" date="2020" name="Nat. Commun.">
        <title>Large-scale genome sequencing of mycorrhizal fungi provides insights into the early evolution of symbiotic traits.</title>
        <authorList>
            <person name="Miyauchi S."/>
            <person name="Kiss E."/>
            <person name="Kuo A."/>
            <person name="Drula E."/>
            <person name="Kohler A."/>
            <person name="Sanchez-Garcia M."/>
            <person name="Morin E."/>
            <person name="Andreopoulos B."/>
            <person name="Barry K.W."/>
            <person name="Bonito G."/>
            <person name="Buee M."/>
            <person name="Carver A."/>
            <person name="Chen C."/>
            <person name="Cichocki N."/>
            <person name="Clum A."/>
            <person name="Culley D."/>
            <person name="Crous P.W."/>
            <person name="Fauchery L."/>
            <person name="Girlanda M."/>
            <person name="Hayes R.D."/>
            <person name="Keri Z."/>
            <person name="LaButti K."/>
            <person name="Lipzen A."/>
            <person name="Lombard V."/>
            <person name="Magnuson J."/>
            <person name="Maillard F."/>
            <person name="Murat C."/>
            <person name="Nolan M."/>
            <person name="Ohm R.A."/>
            <person name="Pangilinan J."/>
            <person name="Pereira M.F."/>
            <person name="Perotto S."/>
            <person name="Peter M."/>
            <person name="Pfister S."/>
            <person name="Riley R."/>
            <person name="Sitrit Y."/>
            <person name="Stielow J.B."/>
            <person name="Szollosi G."/>
            <person name="Zifcakova L."/>
            <person name="Stursova M."/>
            <person name="Spatafora J.W."/>
            <person name="Tedersoo L."/>
            <person name="Vaario L.M."/>
            <person name="Yamada A."/>
            <person name="Yan M."/>
            <person name="Wang P."/>
            <person name="Xu J."/>
            <person name="Bruns T."/>
            <person name="Baldrian P."/>
            <person name="Vilgalys R."/>
            <person name="Dunand C."/>
            <person name="Henrissat B."/>
            <person name="Grigoriev I.V."/>
            <person name="Hibbett D."/>
            <person name="Nagy L.G."/>
            <person name="Martin F.M."/>
        </authorList>
    </citation>
    <scope>NUCLEOTIDE SEQUENCE</scope>
    <source>
        <strain evidence="1">P2</strain>
    </source>
</reference>
<proteinExistence type="predicted"/>
<dbReference type="Proteomes" id="UP000886501">
    <property type="component" value="Unassembled WGS sequence"/>
</dbReference>
<feature type="non-terminal residue" evidence="1">
    <location>
        <position position="214"/>
    </location>
</feature>
<comment type="caution">
    <text evidence="1">The sequence shown here is derived from an EMBL/GenBank/DDBJ whole genome shotgun (WGS) entry which is preliminary data.</text>
</comment>
<accession>A0ACB6Z3L4</accession>
<keyword evidence="2" id="KW-1185">Reference proteome</keyword>
<sequence>KEAKEYDDEFMKKHDEDLNTTLIFAGLFSAVTSAFIVQAQSQLQPDPNQETAALLRVLIHKIDNTTFGGDVPALPRWTGPPRTIVHVQSILYASLFTSLLSAFLAMLGKQWLNRYASIDMRGSAIERSQNRQRKLDGIVVWYFDHVMESLPVMLQIALLLLGCALSRYLWEINTTVTFVVLGVTSFGVLFLLFIVFAGTTSDSCPYQTPAANAI</sequence>
<evidence type="ECO:0000313" key="1">
    <source>
        <dbReference type="EMBL" id="KAF9644092.1"/>
    </source>
</evidence>
<gene>
    <name evidence="1" type="ORF">BDM02DRAFT_3073098</name>
</gene>
<evidence type="ECO:0000313" key="2">
    <source>
        <dbReference type="Proteomes" id="UP000886501"/>
    </source>
</evidence>
<dbReference type="EMBL" id="MU118161">
    <property type="protein sequence ID" value="KAF9644092.1"/>
    <property type="molecule type" value="Genomic_DNA"/>
</dbReference>
<organism evidence="1 2">
    <name type="scientific">Thelephora ganbajun</name>
    <name type="common">Ganba fungus</name>
    <dbReference type="NCBI Taxonomy" id="370292"/>
    <lineage>
        <taxon>Eukaryota</taxon>
        <taxon>Fungi</taxon>
        <taxon>Dikarya</taxon>
        <taxon>Basidiomycota</taxon>
        <taxon>Agaricomycotina</taxon>
        <taxon>Agaricomycetes</taxon>
        <taxon>Thelephorales</taxon>
        <taxon>Thelephoraceae</taxon>
        <taxon>Thelephora</taxon>
    </lineage>
</organism>
<name>A0ACB6Z3L4_THEGA</name>
<protein>
    <submittedName>
        <fullName evidence="1">Uncharacterized protein</fullName>
    </submittedName>
</protein>
<reference evidence="1" key="1">
    <citation type="submission" date="2019-10" db="EMBL/GenBank/DDBJ databases">
        <authorList>
            <consortium name="DOE Joint Genome Institute"/>
            <person name="Kuo A."/>
            <person name="Miyauchi S."/>
            <person name="Kiss E."/>
            <person name="Drula E."/>
            <person name="Kohler A."/>
            <person name="Sanchez-Garcia M."/>
            <person name="Andreopoulos B."/>
            <person name="Barry K.W."/>
            <person name="Bonito G."/>
            <person name="Buee M."/>
            <person name="Carver A."/>
            <person name="Chen C."/>
            <person name="Cichocki N."/>
            <person name="Clum A."/>
            <person name="Culley D."/>
            <person name="Crous P.W."/>
            <person name="Fauchery L."/>
            <person name="Girlanda M."/>
            <person name="Hayes R."/>
            <person name="Keri Z."/>
            <person name="Labutti K."/>
            <person name="Lipzen A."/>
            <person name="Lombard V."/>
            <person name="Magnuson J."/>
            <person name="Maillard F."/>
            <person name="Morin E."/>
            <person name="Murat C."/>
            <person name="Nolan M."/>
            <person name="Ohm R."/>
            <person name="Pangilinan J."/>
            <person name="Pereira M."/>
            <person name="Perotto S."/>
            <person name="Peter M."/>
            <person name="Riley R."/>
            <person name="Sitrit Y."/>
            <person name="Stielow B."/>
            <person name="Szollosi G."/>
            <person name="Zifcakova L."/>
            <person name="Stursova M."/>
            <person name="Spatafora J.W."/>
            <person name="Tedersoo L."/>
            <person name="Vaario L.-M."/>
            <person name="Yamada A."/>
            <person name="Yan M."/>
            <person name="Wang P."/>
            <person name="Xu J."/>
            <person name="Bruns T."/>
            <person name="Baldrian P."/>
            <person name="Vilgalys R."/>
            <person name="Henrissat B."/>
            <person name="Grigoriev I.V."/>
            <person name="Hibbett D."/>
            <person name="Nagy L.G."/>
            <person name="Martin F.M."/>
        </authorList>
    </citation>
    <scope>NUCLEOTIDE SEQUENCE</scope>
    <source>
        <strain evidence="1">P2</strain>
    </source>
</reference>